<dbReference type="AlphaFoldDB" id="A0A2U1N4D1"/>
<dbReference type="InterPro" id="IPR022709">
    <property type="entry name" value="SCAI"/>
</dbReference>
<dbReference type="GO" id="GO:0005524">
    <property type="term" value="F:ATP binding"/>
    <property type="evidence" value="ECO:0007669"/>
    <property type="project" value="InterPro"/>
</dbReference>
<protein>
    <recommendedName>
        <fullName evidence="2">SNF2 N-terminal domain-containing protein</fullName>
    </recommendedName>
</protein>
<evidence type="ECO:0000259" key="2">
    <source>
        <dbReference type="Pfam" id="PF00176"/>
    </source>
</evidence>
<feature type="domain" description="SNF2 N-terminal" evidence="2">
    <location>
        <begin position="747"/>
        <end position="862"/>
    </location>
</feature>
<feature type="coiled-coil region" evidence="1">
    <location>
        <begin position="639"/>
        <end position="751"/>
    </location>
</feature>
<accession>A0A2U1N4D1</accession>
<dbReference type="Proteomes" id="UP000245207">
    <property type="component" value="Unassembled WGS sequence"/>
</dbReference>
<dbReference type="GO" id="GO:0003714">
    <property type="term" value="F:transcription corepressor activity"/>
    <property type="evidence" value="ECO:0007669"/>
    <property type="project" value="InterPro"/>
</dbReference>
<dbReference type="Gene3D" id="3.40.50.10810">
    <property type="entry name" value="Tandem AAA-ATPase domain"/>
    <property type="match status" value="1"/>
</dbReference>
<evidence type="ECO:0000256" key="1">
    <source>
        <dbReference type="SAM" id="Coils"/>
    </source>
</evidence>
<gene>
    <name evidence="3" type="ORF">CTI12_AA309280</name>
</gene>
<reference evidence="3 4" key="1">
    <citation type="journal article" date="2018" name="Mol. Plant">
        <title>The genome of Artemisia annua provides insight into the evolution of Asteraceae family and artemisinin biosynthesis.</title>
        <authorList>
            <person name="Shen Q."/>
            <person name="Zhang L."/>
            <person name="Liao Z."/>
            <person name="Wang S."/>
            <person name="Yan T."/>
            <person name="Shi P."/>
            <person name="Liu M."/>
            <person name="Fu X."/>
            <person name="Pan Q."/>
            <person name="Wang Y."/>
            <person name="Lv Z."/>
            <person name="Lu X."/>
            <person name="Zhang F."/>
            <person name="Jiang W."/>
            <person name="Ma Y."/>
            <person name="Chen M."/>
            <person name="Hao X."/>
            <person name="Li L."/>
            <person name="Tang Y."/>
            <person name="Lv G."/>
            <person name="Zhou Y."/>
            <person name="Sun X."/>
            <person name="Brodelius P.E."/>
            <person name="Rose J.K.C."/>
            <person name="Tang K."/>
        </authorList>
    </citation>
    <scope>NUCLEOTIDE SEQUENCE [LARGE SCALE GENOMIC DNA]</scope>
    <source>
        <strain evidence="4">cv. Huhao1</strain>
        <tissue evidence="3">Leaf</tissue>
    </source>
</reference>
<name>A0A2U1N4D1_ARTAN</name>
<comment type="caution">
    <text evidence="3">The sequence shown here is derived from an EMBL/GenBank/DDBJ whole genome shotgun (WGS) entry which is preliminary data.</text>
</comment>
<dbReference type="EMBL" id="PKPP01003648">
    <property type="protein sequence ID" value="PWA68372.1"/>
    <property type="molecule type" value="Genomic_DNA"/>
</dbReference>
<keyword evidence="1" id="KW-0175">Coiled coil</keyword>
<dbReference type="InterPro" id="IPR000330">
    <property type="entry name" value="SNF2_N"/>
</dbReference>
<dbReference type="STRING" id="35608.A0A2U1N4D1"/>
<proteinExistence type="predicted"/>
<evidence type="ECO:0000313" key="4">
    <source>
        <dbReference type="Proteomes" id="UP000245207"/>
    </source>
</evidence>
<dbReference type="OrthoDB" id="525027at2759"/>
<dbReference type="Pfam" id="PF12070">
    <property type="entry name" value="SCAI"/>
    <property type="match status" value="1"/>
</dbReference>
<dbReference type="GO" id="GO:0006351">
    <property type="term" value="P:DNA-templated transcription"/>
    <property type="evidence" value="ECO:0007669"/>
    <property type="project" value="InterPro"/>
</dbReference>
<dbReference type="InterPro" id="IPR038718">
    <property type="entry name" value="SNF2-like_sf"/>
</dbReference>
<dbReference type="Pfam" id="PF00176">
    <property type="entry name" value="SNF2-rel_dom"/>
    <property type="match status" value="1"/>
</dbReference>
<sequence length="881" mass="99575">MILVSVDTLCTAQKQIRILHDTTMVEWLSVPHVHEGANKKLLLDQEGDSSSFEKEQITFRSCDTCFSQGSLAKDSYYHRRSQWILHAEWIKSVGESDEIVSLKRTFQDTDFKEWKLVIQEITKFLKVDTGFMNIRPLIYSLTLDLHPDNLPPVANVKRNLKLGDAILCSYHPNEVKFFGFIWSSFVQGSRRCRGNKRQVLRFDIWVSGNMLWGTYNVNLKMLSHRLGHRSCAITIFLPRILKAFLSEKALEISVHGPANQRSHSYTVMNHLNCIPVGARATMTSIIGDASVQSVPATAGHPWHTHGCSRVGRLDTLLSVLVGSGCLKIIICKWSSYTVVNHLNCIPSMPATAGHPWHTHGCSRVGRLDMLLSVLVGSGCLKIIICKWSSYTVVNHLNCIPVGARAEIAMREADEVGWFSGWVHRVDWFSQWVGSVGASRSFSLGNANCFFAIVDELSFTISFLLFLQLLQVKTIDEITHDVFPKTKVYAIYASIVGTLPDLKEIISDCLFIMGQTPQSHVTIGLGVQKYPDLHPYQRSMEKDPEKKNYPGGTFDPLGYSKDPKTFMAEKVVSSRAMESKRKISANSQLHSKGMLWVNSLFMWVCFADFVTVLTYYKADGTVIECITSAVVWLLPVVWKIKASRDRLEEAVSVLAHQENEIKASRNQIEEAESKLGERLKELNASRDRREEAKICRLKLVESQYKELEAERRILLSKIATLENNVQKERNLLKKAEAKCQQLKMRYRDCNMKFRLQSQSTRITRFPKIKQDQGIGTDYGTVADESARRAIRSGGIREGNPSNCISFCCIWKDGDATSPKENEGVDKGPNLIICPSSVIQNWEDVFSKWSTFSVAIYHGANHDKVSIPENWKILSMTNAICSE</sequence>
<organism evidence="3 4">
    <name type="scientific">Artemisia annua</name>
    <name type="common">Sweet wormwood</name>
    <dbReference type="NCBI Taxonomy" id="35608"/>
    <lineage>
        <taxon>Eukaryota</taxon>
        <taxon>Viridiplantae</taxon>
        <taxon>Streptophyta</taxon>
        <taxon>Embryophyta</taxon>
        <taxon>Tracheophyta</taxon>
        <taxon>Spermatophyta</taxon>
        <taxon>Magnoliopsida</taxon>
        <taxon>eudicotyledons</taxon>
        <taxon>Gunneridae</taxon>
        <taxon>Pentapetalae</taxon>
        <taxon>asterids</taxon>
        <taxon>campanulids</taxon>
        <taxon>Asterales</taxon>
        <taxon>Asteraceae</taxon>
        <taxon>Asteroideae</taxon>
        <taxon>Anthemideae</taxon>
        <taxon>Artemisiinae</taxon>
        <taxon>Artemisia</taxon>
    </lineage>
</organism>
<keyword evidence="4" id="KW-1185">Reference proteome</keyword>
<dbReference type="PANTHER" id="PTHR21243">
    <property type="entry name" value="PROTEIN SCAI"/>
    <property type="match status" value="1"/>
</dbReference>
<evidence type="ECO:0000313" key="3">
    <source>
        <dbReference type="EMBL" id="PWA68372.1"/>
    </source>
</evidence>